<evidence type="ECO:0000256" key="1">
    <source>
        <dbReference type="SAM" id="MobiDB-lite"/>
    </source>
</evidence>
<feature type="non-terminal residue" evidence="2">
    <location>
        <position position="1"/>
    </location>
</feature>
<feature type="region of interest" description="Disordered" evidence="1">
    <location>
        <begin position="1"/>
        <end position="110"/>
    </location>
</feature>
<accession>A0A6J4QDZ8</accession>
<protein>
    <submittedName>
        <fullName evidence="2">Transcriptional regulator, PadR family</fullName>
    </submittedName>
</protein>
<reference evidence="2" key="1">
    <citation type="submission" date="2020-02" db="EMBL/GenBank/DDBJ databases">
        <authorList>
            <person name="Meier V. D."/>
        </authorList>
    </citation>
    <scope>NUCLEOTIDE SEQUENCE</scope>
    <source>
        <strain evidence="2">AVDCRST_MAG64</strain>
    </source>
</reference>
<sequence length="110" mass="11716">GDEGPDRGVRGGADPRRAGARAELRVPDHPAGERRVRRPVRVAGGDDLPDPAQARAGRPRPPPVAGRRHRPAAQVLLRHRRRPRAPPRGRARVGRGQPAGRPTGGGGQCL</sequence>
<proteinExistence type="predicted"/>
<feature type="compositionally biased region" description="Basic and acidic residues" evidence="1">
    <location>
        <begin position="1"/>
        <end position="34"/>
    </location>
</feature>
<dbReference type="AlphaFoldDB" id="A0A6J4QDZ8"/>
<organism evidence="2">
    <name type="scientific">uncultured Phycisphaerae bacterium</name>
    <dbReference type="NCBI Taxonomy" id="904963"/>
    <lineage>
        <taxon>Bacteria</taxon>
        <taxon>Pseudomonadati</taxon>
        <taxon>Planctomycetota</taxon>
        <taxon>Phycisphaerae</taxon>
        <taxon>environmental samples</taxon>
    </lineage>
</organism>
<feature type="compositionally biased region" description="Basic residues" evidence="1">
    <location>
        <begin position="66"/>
        <end position="93"/>
    </location>
</feature>
<gene>
    <name evidence="2" type="ORF">AVDCRST_MAG64-4262</name>
</gene>
<name>A0A6J4QDZ8_9BACT</name>
<dbReference type="EMBL" id="CADCUQ010000988">
    <property type="protein sequence ID" value="CAA9442110.1"/>
    <property type="molecule type" value="Genomic_DNA"/>
</dbReference>
<evidence type="ECO:0000313" key="2">
    <source>
        <dbReference type="EMBL" id="CAA9442110.1"/>
    </source>
</evidence>
<feature type="non-terminal residue" evidence="2">
    <location>
        <position position="110"/>
    </location>
</feature>